<evidence type="ECO:0000313" key="2">
    <source>
        <dbReference type="Proteomes" id="UP001189122"/>
    </source>
</evidence>
<dbReference type="Proteomes" id="UP001189122">
    <property type="component" value="Unassembled WGS sequence"/>
</dbReference>
<sequence>MVGAAICKAIPLHAQGVLIIQDFLPLELSGTYVILGIQWLRTLRWILTNYKKFIMRFMMGGKIHIFKGDLIFTILSKNSLHINVKKCRFGESKPKHLGH</sequence>
<keyword evidence="2" id="KW-1185">Reference proteome</keyword>
<reference evidence="1 2" key="1">
    <citation type="submission" date="2019-12" db="EMBL/GenBank/DDBJ databases">
        <authorList>
            <person name="Scholz U."/>
            <person name="Mascher M."/>
            <person name="Fiebig A."/>
        </authorList>
    </citation>
    <scope>NUCLEOTIDE SEQUENCE</scope>
</reference>
<protein>
    <submittedName>
        <fullName evidence="1">Uncharacterized protein</fullName>
    </submittedName>
</protein>
<gene>
    <name evidence="1" type="ORF">SI7747_09011261</name>
</gene>
<dbReference type="AlphaFoldDB" id="A0A7I8J605"/>
<dbReference type="Pfam" id="PF08284">
    <property type="entry name" value="RVP_2"/>
    <property type="match status" value="1"/>
</dbReference>
<name>A0A7I8J605_SPIIN</name>
<accession>A0A7I8J605</accession>
<proteinExistence type="predicted"/>
<evidence type="ECO:0000313" key="1">
    <source>
        <dbReference type="EMBL" id="CAA2625502.1"/>
    </source>
</evidence>
<dbReference type="EMBL" id="CACRZD030000009">
    <property type="protein sequence ID" value="CAA6664872.1"/>
    <property type="molecule type" value="Genomic_DNA"/>
</dbReference>
<organism evidence="1">
    <name type="scientific">Spirodela intermedia</name>
    <name type="common">Intermediate duckweed</name>
    <dbReference type="NCBI Taxonomy" id="51605"/>
    <lineage>
        <taxon>Eukaryota</taxon>
        <taxon>Viridiplantae</taxon>
        <taxon>Streptophyta</taxon>
        <taxon>Embryophyta</taxon>
        <taxon>Tracheophyta</taxon>
        <taxon>Spermatophyta</taxon>
        <taxon>Magnoliopsida</taxon>
        <taxon>Liliopsida</taxon>
        <taxon>Araceae</taxon>
        <taxon>Lemnoideae</taxon>
        <taxon>Spirodela</taxon>
    </lineage>
</organism>
<dbReference type="EMBL" id="LR743596">
    <property type="protein sequence ID" value="CAA2625502.1"/>
    <property type="molecule type" value="Genomic_DNA"/>
</dbReference>